<keyword evidence="3" id="KW-1185">Reference proteome</keyword>
<protein>
    <submittedName>
        <fullName evidence="2">Uncharacterized protein</fullName>
    </submittedName>
</protein>
<reference evidence="2 3" key="1">
    <citation type="submission" date="2016-10" db="EMBL/GenBank/DDBJ databases">
        <authorList>
            <person name="de Groot N.N."/>
        </authorList>
    </citation>
    <scope>NUCLEOTIDE SEQUENCE [LARGE SCALE GENOMIC DNA]</scope>
    <source>
        <strain evidence="2">MBHS1</strain>
    </source>
</reference>
<evidence type="ECO:0000313" key="3">
    <source>
        <dbReference type="Proteomes" id="UP000236724"/>
    </source>
</evidence>
<dbReference type="EMBL" id="FMSV02000553">
    <property type="protein sequence ID" value="SEH08592.1"/>
    <property type="molecule type" value="Genomic_DNA"/>
</dbReference>
<organism evidence="2 3">
    <name type="scientific">Candidatus Venteria ishoeyi</name>
    <dbReference type="NCBI Taxonomy" id="1899563"/>
    <lineage>
        <taxon>Bacteria</taxon>
        <taxon>Pseudomonadati</taxon>
        <taxon>Pseudomonadota</taxon>
        <taxon>Gammaproteobacteria</taxon>
        <taxon>Thiotrichales</taxon>
        <taxon>Thiotrichaceae</taxon>
        <taxon>Venteria</taxon>
    </lineage>
</organism>
<proteinExistence type="predicted"/>
<keyword evidence="1" id="KW-0732">Signal</keyword>
<dbReference type="AlphaFoldDB" id="A0A1H6FEU8"/>
<evidence type="ECO:0000256" key="1">
    <source>
        <dbReference type="SAM" id="SignalP"/>
    </source>
</evidence>
<feature type="signal peptide" evidence="1">
    <location>
        <begin position="1"/>
        <end position="20"/>
    </location>
</feature>
<dbReference type="RefSeq" id="WP_103922115.1">
    <property type="nucleotide sequence ID" value="NZ_FMSV02000553.1"/>
</dbReference>
<dbReference type="Proteomes" id="UP000236724">
    <property type="component" value="Unassembled WGS sequence"/>
</dbReference>
<feature type="chain" id="PRO_5014932338" evidence="1">
    <location>
        <begin position="21"/>
        <end position="326"/>
    </location>
</feature>
<accession>A0A1H6FEU8</accession>
<name>A0A1H6FEU8_9GAMM</name>
<sequence length="326" mass="38867">MKALFLIAPLLLLTSSIASSEEPSISPPTAKEYCRNRHEINPHWLDQSHDYLTRKLCEPVFWFDSFFGEHIADDERNVGSFVRVRNELRWDEKDQLKFRLRVHADIKVPNATRKLRLLLTDIDPMRGDDPRDDLIAKSDTKEKFRLGLRYNVLDEKQSKFSISGGLHFRNPLEPFIRGRYRYIRPLSKQTQTRFTSTVFWEKEDGFGTSARLDWEHLFTPKTMIRLWGDARISEITKNTELGSGASIFHQLSTKKALSYDFHVRGNTQENHVDETRLGIRYRQNFYRPWLFYEIEPEIRWKRDEDTLIQERIWGLILRLEIQFERF</sequence>
<dbReference type="OrthoDB" id="5611127at2"/>
<gene>
    <name evidence="2" type="ORF">MBHS_04484</name>
</gene>
<evidence type="ECO:0000313" key="2">
    <source>
        <dbReference type="EMBL" id="SEH08592.1"/>
    </source>
</evidence>